<dbReference type="SUPFAM" id="SSF49899">
    <property type="entry name" value="Concanavalin A-like lectins/glucanases"/>
    <property type="match status" value="2"/>
</dbReference>
<keyword evidence="3" id="KW-1185">Reference proteome</keyword>
<reference evidence="2" key="1">
    <citation type="submission" date="2019-03" db="EMBL/GenBank/DDBJ databases">
        <title>Long read genome sequence of the mycoparasitic Pythium oligandrum ATCC 38472 isolated from sugarbeet rhizosphere.</title>
        <authorList>
            <person name="Gaulin E."/>
        </authorList>
    </citation>
    <scope>NUCLEOTIDE SEQUENCE</scope>
    <source>
        <strain evidence="2">ATCC 38472_TT</strain>
    </source>
</reference>
<dbReference type="Proteomes" id="UP000794436">
    <property type="component" value="Unassembled WGS sequence"/>
</dbReference>
<proteinExistence type="predicted"/>
<feature type="compositionally biased region" description="Polar residues" evidence="1">
    <location>
        <begin position="295"/>
        <end position="308"/>
    </location>
</feature>
<feature type="region of interest" description="Disordered" evidence="1">
    <location>
        <begin position="651"/>
        <end position="709"/>
    </location>
</feature>
<evidence type="ECO:0000256" key="1">
    <source>
        <dbReference type="SAM" id="MobiDB-lite"/>
    </source>
</evidence>
<dbReference type="Gene3D" id="2.60.120.200">
    <property type="match status" value="1"/>
</dbReference>
<organism evidence="2 3">
    <name type="scientific">Pythium oligandrum</name>
    <name type="common">Mycoparasitic fungus</name>
    <dbReference type="NCBI Taxonomy" id="41045"/>
    <lineage>
        <taxon>Eukaryota</taxon>
        <taxon>Sar</taxon>
        <taxon>Stramenopiles</taxon>
        <taxon>Oomycota</taxon>
        <taxon>Peronosporomycetes</taxon>
        <taxon>Pythiales</taxon>
        <taxon>Pythiaceae</taxon>
        <taxon>Pythium</taxon>
    </lineage>
</organism>
<feature type="region of interest" description="Disordered" evidence="1">
    <location>
        <begin position="338"/>
        <end position="358"/>
    </location>
</feature>
<sequence length="874" mass="99444">MTPSQAKTTLGGFADDFSTLLTPFLTGVELFALSHVDRSFYRQLSGEDVWNDRIRQWSPRPPQSARAPVMPRCWQKHAYAKSRCVLSVPYDPSKGFDGKRVPRDLATWLSPQFDYTVDVFFCLLPQYLQDPLAKEVNLHVSLNHQVTVRVQPGRWYHLGWNLDEIETVYFNGTAIAQNARTDEHMFVWDGELRTNFFGLSQRPREATSKACFAMHGLVHTMRYWSSCFHSHIERLAQLEDLGINPLSKIQVTYDALGRPDQGEFSSQPHEKTGVLSTLSKFYPPRPAPLVPRAATNTSTMPPPTQITSTADGLQMEWRLTTDELARLGLLPLLQGQGQGAQANQAPEQQAAPAPPAAQPTQLFGFTDGLMVLLRPFLVGVDLLTLSHVSYRFYRQLSWHDTWAPRLRWWSSPKQEPVVQPLMLRCWEKQSYAQSRCLLSMPFDPNGDFSIDKKRVGTHSGFMFKPEFNFTIDCWFCLLPQFIKRKEDGRLPESVDLYCSVNQQVKIRVKPGRWYHLAWDLAGVELVYLNGKLISRNPRTDMHYFIWDGELRSNFFGASPPSYPRDQKARFAMHGLIHTLRYWGTVYTGLIEGLAAMREMKNPPAYQLKAEYDAQGRANYGEFCSQPQELFGFLSTTSKYHVRNLAPTAQTPIVQPVPTSPPTNLLSGLNISQDTSKSGTPTIQPSNQTSPAAQSDVPSHKTSATYTQNLREEEDGKAALYFFMSRDYVVRMEPGRWHHFAWTLDDQKLSAYYDGEWLGSMPATTQSLEMSWDGEFRTNFFGVDSPSQQPALVFHGLIHEFRKWKGKLTDDQIARLARSEALDVAPTKTLQDKAFRDVQDRWVLASQPTEKVGTIAITSRHNPGTYSLRCALMLE</sequence>
<dbReference type="InterPro" id="IPR013320">
    <property type="entry name" value="ConA-like_dom_sf"/>
</dbReference>
<comment type="caution">
    <text evidence="2">The sequence shown here is derived from an EMBL/GenBank/DDBJ whole genome shotgun (WGS) entry which is preliminary data.</text>
</comment>
<dbReference type="AlphaFoldDB" id="A0A8K1CAE1"/>
<evidence type="ECO:0000313" key="2">
    <source>
        <dbReference type="EMBL" id="TMW59336.1"/>
    </source>
</evidence>
<feature type="region of interest" description="Disordered" evidence="1">
    <location>
        <begin position="284"/>
        <end position="308"/>
    </location>
</feature>
<accession>A0A8K1CAE1</accession>
<protein>
    <submittedName>
        <fullName evidence="2">Uncharacterized protein</fullName>
    </submittedName>
</protein>
<evidence type="ECO:0000313" key="3">
    <source>
        <dbReference type="Proteomes" id="UP000794436"/>
    </source>
</evidence>
<feature type="compositionally biased region" description="Low complexity" evidence="1">
    <location>
        <begin position="338"/>
        <end position="351"/>
    </location>
</feature>
<gene>
    <name evidence="2" type="ORF">Poli38472_004405</name>
</gene>
<name>A0A8K1CAE1_PYTOL</name>
<dbReference type="Pfam" id="PF13385">
    <property type="entry name" value="Laminin_G_3"/>
    <property type="match status" value="1"/>
</dbReference>
<feature type="compositionally biased region" description="Polar residues" evidence="1">
    <location>
        <begin position="661"/>
        <end position="708"/>
    </location>
</feature>
<dbReference type="EMBL" id="SPLM01000109">
    <property type="protein sequence ID" value="TMW59336.1"/>
    <property type="molecule type" value="Genomic_DNA"/>
</dbReference>